<dbReference type="InterPro" id="IPR036784">
    <property type="entry name" value="AK/P_DHK_N_sf"/>
</dbReference>
<keyword evidence="1" id="KW-0732">Signal</keyword>
<name>A0A218U7G7_9PASE</name>
<dbReference type="PANTHER" id="PTHR14519">
    <property type="entry name" value="VITAMIN K EPOXIDE REDUCTASE COMPLEX, SUBUNIT 1"/>
    <property type="match status" value="1"/>
</dbReference>
<evidence type="ECO:0000256" key="1">
    <source>
        <dbReference type="SAM" id="SignalP"/>
    </source>
</evidence>
<keyword evidence="5" id="KW-1185">Reference proteome</keyword>
<dbReference type="Pfam" id="PF07884">
    <property type="entry name" value="VKOR"/>
    <property type="match status" value="1"/>
</dbReference>
<dbReference type="GO" id="GO:0016301">
    <property type="term" value="F:kinase activity"/>
    <property type="evidence" value="ECO:0007669"/>
    <property type="project" value="UniProtKB-KW"/>
</dbReference>
<accession>A0A218U7G7</accession>
<reference evidence="4 5" key="1">
    <citation type="submission" date="2017-05" db="EMBL/GenBank/DDBJ databases">
        <title>Genome of assembly of the Bengalese finch, Lonchura striata domestica.</title>
        <authorList>
            <person name="Colquitt B.M."/>
            <person name="Brainard M.S."/>
        </authorList>
    </citation>
    <scope>NUCLEOTIDE SEQUENCE [LARGE SCALE GENOMIC DNA]</scope>
    <source>
        <strain evidence="4">White83orange57</strain>
    </source>
</reference>
<evidence type="ECO:0000313" key="5">
    <source>
        <dbReference type="Proteomes" id="UP000197619"/>
    </source>
</evidence>
<evidence type="ECO:0000313" key="4">
    <source>
        <dbReference type="EMBL" id="OWK49551.1"/>
    </source>
</evidence>
<dbReference type="InterPro" id="IPR042406">
    <property type="entry name" value="VKORC1/VKORC1L1"/>
</dbReference>
<dbReference type="GO" id="GO:0007596">
    <property type="term" value="P:blood coagulation"/>
    <property type="evidence" value="ECO:0007669"/>
    <property type="project" value="TreeGrafter"/>
</dbReference>
<feature type="domain" description="Vitamin K epoxide reductase" evidence="2">
    <location>
        <begin position="7"/>
        <end position="49"/>
    </location>
</feature>
<keyword evidence="4" id="KW-0808">Transferase</keyword>
<dbReference type="Gene3D" id="1.20.140.20">
    <property type="entry name" value="Alpha-ketoacid/pyruvate dehydrogenase kinase, N-terminal domain"/>
    <property type="match status" value="1"/>
</dbReference>
<feature type="chain" id="PRO_5012871917" evidence="1">
    <location>
        <begin position="22"/>
        <end position="120"/>
    </location>
</feature>
<organism evidence="4 5">
    <name type="scientific">Lonchura striata</name>
    <name type="common">white-rumped munia</name>
    <dbReference type="NCBI Taxonomy" id="40157"/>
    <lineage>
        <taxon>Eukaryota</taxon>
        <taxon>Metazoa</taxon>
        <taxon>Chordata</taxon>
        <taxon>Craniata</taxon>
        <taxon>Vertebrata</taxon>
        <taxon>Euteleostomi</taxon>
        <taxon>Archelosauria</taxon>
        <taxon>Archosauria</taxon>
        <taxon>Dinosauria</taxon>
        <taxon>Saurischia</taxon>
        <taxon>Theropoda</taxon>
        <taxon>Coelurosauria</taxon>
        <taxon>Aves</taxon>
        <taxon>Neognathae</taxon>
        <taxon>Neoaves</taxon>
        <taxon>Telluraves</taxon>
        <taxon>Australaves</taxon>
        <taxon>Passeriformes</taxon>
        <taxon>Passeroidea</taxon>
        <taxon>Estrildidae</taxon>
        <taxon>Estrildinae</taxon>
        <taxon>Lonchura</taxon>
    </lineage>
</organism>
<evidence type="ECO:0000259" key="3">
    <source>
        <dbReference type="Pfam" id="PF10436"/>
    </source>
</evidence>
<dbReference type="Pfam" id="PF10436">
    <property type="entry name" value="BCDHK_Adom3"/>
    <property type="match status" value="1"/>
</dbReference>
<feature type="signal peptide" evidence="1">
    <location>
        <begin position="1"/>
        <end position="21"/>
    </location>
</feature>
<dbReference type="AlphaFoldDB" id="A0A218U7G7"/>
<dbReference type="GO" id="GO:0042373">
    <property type="term" value="P:vitamin K metabolic process"/>
    <property type="evidence" value="ECO:0007669"/>
    <property type="project" value="InterPro"/>
</dbReference>
<proteinExistence type="predicted"/>
<comment type="caution">
    <text evidence="4">The sequence shown here is derived from an EMBL/GenBank/DDBJ whole genome shotgun (WGS) entry which is preliminary data.</text>
</comment>
<sequence length="120" mass="13422">MMAAALRAALCVAGAALSVYALHVEHEVAKDPSYRAACDLGPSVSCTRIHVHTDESRFCALLRQLLEDHRDVDPRLLRPFLDQTLTSRLGMRMLAAHHLGLHEERVRPMDSIRPIDPIHP</sequence>
<dbReference type="PANTHER" id="PTHR14519:SF8">
    <property type="entry name" value="VITAMIN K EPOXIDE REDUCTASE COMPLEX SUBUNIT 1"/>
    <property type="match status" value="1"/>
</dbReference>
<dbReference type="EMBL" id="MUZQ01000857">
    <property type="protein sequence ID" value="OWK49551.1"/>
    <property type="molecule type" value="Genomic_DNA"/>
</dbReference>
<dbReference type="InterPro" id="IPR012932">
    <property type="entry name" value="VKOR"/>
</dbReference>
<dbReference type="InterPro" id="IPR018955">
    <property type="entry name" value="BCDHK/PDK_N"/>
</dbReference>
<dbReference type="GO" id="GO:0047057">
    <property type="term" value="F:vitamin-K-epoxide reductase (warfarin-sensitive) activity"/>
    <property type="evidence" value="ECO:0007669"/>
    <property type="project" value="InterPro"/>
</dbReference>
<dbReference type="Proteomes" id="UP000197619">
    <property type="component" value="Unassembled WGS sequence"/>
</dbReference>
<protein>
    <submittedName>
        <fullName evidence="4">[3-methyl-2-oxobutanoate dehydrogenase [lipoamide]] kinase, mitochondrial</fullName>
    </submittedName>
</protein>
<keyword evidence="4" id="KW-0418">Kinase</keyword>
<gene>
    <name evidence="4" type="primary">BCKDK</name>
    <name evidence="4" type="ORF">RLOC_00007424</name>
</gene>
<feature type="domain" description="Branched-chain alpha-ketoacid dehydrogenase kinase/Pyruvate dehydrogenase kinase N-terminal" evidence="3">
    <location>
        <begin position="77"/>
        <end position="106"/>
    </location>
</feature>
<evidence type="ECO:0000259" key="2">
    <source>
        <dbReference type="Pfam" id="PF07884"/>
    </source>
</evidence>
<dbReference type="SUPFAM" id="SSF69012">
    <property type="entry name" value="alpha-ketoacid dehydrogenase kinase, N-terminal domain"/>
    <property type="match status" value="1"/>
</dbReference>